<sequence>MNNPQFDEPNAPVQVGCWGQAAIIAAVLFIFFLAVPWD</sequence>
<feature type="transmembrane region" description="Helical" evidence="1">
    <location>
        <begin position="12"/>
        <end position="35"/>
    </location>
</feature>
<keyword evidence="3" id="KW-1185">Reference proteome</keyword>
<accession>N1MP86</accession>
<evidence type="ECO:0000256" key="1">
    <source>
        <dbReference type="SAM" id="Phobius"/>
    </source>
</evidence>
<reference evidence="3" key="2">
    <citation type="submission" date="2013-04" db="EMBL/GenBank/DDBJ databases">
        <title>Bisphenol A degrading Sphingobium sp. strain BiD32.</title>
        <authorList>
            <person name="Nielsen J.L."/>
            <person name="Zhou N.A."/>
            <person name="Kjeldal H."/>
        </authorList>
    </citation>
    <scope>NUCLEOTIDE SEQUENCE [LARGE SCALE GENOMIC DNA]</scope>
    <source>
        <strain evidence="3">BiD32</strain>
    </source>
</reference>
<evidence type="ECO:0000313" key="2">
    <source>
        <dbReference type="EMBL" id="CCW17248.1"/>
    </source>
</evidence>
<keyword evidence="1" id="KW-0472">Membrane</keyword>
<protein>
    <submittedName>
        <fullName evidence="2">Uncharacterized protein</fullName>
    </submittedName>
</protein>
<dbReference type="AlphaFoldDB" id="N1MP86"/>
<proteinExistence type="predicted"/>
<comment type="caution">
    <text evidence="2">The sequence shown here is derived from an EMBL/GenBank/DDBJ whole genome shotgun (WGS) entry which is preliminary data.</text>
</comment>
<dbReference type="EMBL" id="CAVK010000072">
    <property type="protein sequence ID" value="CCW17248.1"/>
    <property type="molecule type" value="Genomic_DNA"/>
</dbReference>
<dbReference type="Proteomes" id="UP000013201">
    <property type="component" value="Unassembled WGS sequence"/>
</dbReference>
<evidence type="ECO:0000313" key="3">
    <source>
        <dbReference type="Proteomes" id="UP000013201"/>
    </source>
</evidence>
<keyword evidence="1" id="KW-0812">Transmembrane</keyword>
<gene>
    <name evidence="2" type="ORF">EBBID32_15870</name>
</gene>
<reference evidence="2 3" key="1">
    <citation type="submission" date="2013-03" db="EMBL/GenBank/DDBJ databases">
        <authorList>
            <person name="Le V."/>
        </authorList>
    </citation>
    <scope>NUCLEOTIDE SEQUENCE [LARGE SCALE GENOMIC DNA]</scope>
    <source>
        <strain evidence="2 3">BiD32</strain>
    </source>
</reference>
<name>N1MP86_9SPHN</name>
<keyword evidence="1" id="KW-1133">Transmembrane helix</keyword>
<organism evidence="2 3">
    <name type="scientific">Sphingobium indicum BiD32</name>
    <dbReference type="NCBI Taxonomy" id="1301087"/>
    <lineage>
        <taxon>Bacteria</taxon>
        <taxon>Pseudomonadati</taxon>
        <taxon>Pseudomonadota</taxon>
        <taxon>Alphaproteobacteria</taxon>
        <taxon>Sphingomonadales</taxon>
        <taxon>Sphingomonadaceae</taxon>
        <taxon>Sphingobium</taxon>
    </lineage>
</organism>